<dbReference type="EMBL" id="AQHY01000019">
    <property type="protein sequence ID" value="EOA55570.1"/>
    <property type="molecule type" value="Genomic_DNA"/>
</dbReference>
<comment type="caution">
    <text evidence="2">The sequence shown here is derived from an EMBL/GenBank/DDBJ whole genome shotgun (WGS) entry which is preliminary data.</text>
</comment>
<keyword evidence="3" id="KW-1185">Reference proteome</keyword>
<dbReference type="InterPro" id="IPR032276">
    <property type="entry name" value="DUF4836"/>
</dbReference>
<evidence type="ECO:0000313" key="3">
    <source>
        <dbReference type="Proteomes" id="UP000017831"/>
    </source>
</evidence>
<protein>
    <recommendedName>
        <fullName evidence="4">DUF4836 domain-containing protein</fullName>
    </recommendedName>
</protein>
<dbReference type="Pfam" id="PF16120">
    <property type="entry name" value="DUF4836"/>
    <property type="match status" value="1"/>
</dbReference>
<sequence>MRKTIWGFALLVIMAFLASCSESSEYTNAIPKDAAMVVSLDFKSMAQKSGINGKEGESVVTKLTDVLKSGLEGEAYATAEKIVKNPAETGLSLTDRVYLFVTSNSNTFAVVAKVSSESKVRSLMQSLKEQGLCSDLKSESGCTWTILGNGLCAYNNGTFLLVGTLYGNPEGMKDTLLAWMRQDTANSYASTSDFAKLRDAKGDINIVANMSVLPREATMQMRMGMPADLRLEDIKCLLSTTFEKGKVVVDFESLIENKELIALYEKQTQTSTLLKGTYMEYFPANTLLWASANFNGEAIYNLLCENPTIKQSLDNPMLPIDLKTIFSAIHGDIAIGFSSLVNNDLLVYADVTNKEFLKAFEELRPLLALSGGQMKLNSTGTDQYEFRMYDQSIWFGVKDNLFYLSNNEQMADEAGRRYGVSLQNTPWAAEVTKNRSFMVFNTVELVKELGAAPRISRILGGETVMIMNNLFGPCEYVDVMAPDWKNGQMNIVMKDKSTNVLQLIVHALDNL</sequence>
<gene>
    <name evidence="2" type="ORF">HMPREF1534_01556</name>
</gene>
<reference evidence="2 3" key="1">
    <citation type="submission" date="2013-04" db="EMBL/GenBank/DDBJ databases">
        <title>The Genome Sequence of Bacteroides massiliensis DSM 17679.</title>
        <authorList>
            <consortium name="The Broad Institute Genomics Platform"/>
            <person name="Earl A."/>
            <person name="Ward D."/>
            <person name="Feldgarden M."/>
            <person name="Gevers D."/>
            <person name="Martens E."/>
            <person name="Fenner L."/>
            <person name="Roux V."/>
            <person name="Mallet M.N."/>
            <person name="Raoult D."/>
            <person name="Walker B."/>
            <person name="Young S."/>
            <person name="Zeng Q."/>
            <person name="Gargeya S."/>
            <person name="Fitzgerald M."/>
            <person name="Haas B."/>
            <person name="Abouelleil A."/>
            <person name="Allen A.W."/>
            <person name="Alvarado L."/>
            <person name="Arachchi H.M."/>
            <person name="Berlin A.M."/>
            <person name="Chapman S.B."/>
            <person name="Gainer-Dewar J."/>
            <person name="Goldberg J."/>
            <person name="Griggs A."/>
            <person name="Gujja S."/>
            <person name="Hansen M."/>
            <person name="Howarth C."/>
            <person name="Imamovic A."/>
            <person name="Ireland A."/>
            <person name="Larimer J."/>
            <person name="McCowan C."/>
            <person name="Murphy C."/>
            <person name="Pearson M."/>
            <person name="Poon T.W."/>
            <person name="Priest M."/>
            <person name="Roberts A."/>
            <person name="Saif S."/>
            <person name="Shea T."/>
            <person name="Sisk P."/>
            <person name="Sykes S."/>
            <person name="Wortman J."/>
            <person name="Nusbaum C."/>
            <person name="Birren B."/>
        </authorList>
    </citation>
    <scope>NUCLEOTIDE SEQUENCE [LARGE SCALE GENOMIC DNA]</scope>
    <source>
        <strain evidence="3">B84634 / Timone 84634 / DSM 17679 / JCM 13223</strain>
    </source>
</reference>
<dbReference type="PROSITE" id="PS51257">
    <property type="entry name" value="PROKAR_LIPOPROTEIN"/>
    <property type="match status" value="1"/>
</dbReference>
<dbReference type="OrthoDB" id="1408388at2"/>
<dbReference type="GeneID" id="60062459"/>
<evidence type="ECO:0000313" key="2">
    <source>
        <dbReference type="EMBL" id="EOA55570.1"/>
    </source>
</evidence>
<dbReference type="STRING" id="1121098.HMPREF1534_01556"/>
<evidence type="ECO:0008006" key="4">
    <source>
        <dbReference type="Google" id="ProtNLM"/>
    </source>
</evidence>
<dbReference type="PATRIC" id="fig|1121098.3.peg.1581"/>
<dbReference type="HOGENOM" id="CLU_040394_0_0_10"/>
<dbReference type="RefSeq" id="WP_005939280.1">
    <property type="nucleotide sequence ID" value="NZ_KB890375.1"/>
</dbReference>
<accession>U6RGF8</accession>
<feature type="signal peptide" evidence="1">
    <location>
        <begin position="1"/>
        <end position="24"/>
    </location>
</feature>
<proteinExistence type="predicted"/>
<evidence type="ECO:0000256" key="1">
    <source>
        <dbReference type="SAM" id="SignalP"/>
    </source>
</evidence>
<feature type="chain" id="PRO_5004678200" description="DUF4836 domain-containing protein" evidence="1">
    <location>
        <begin position="25"/>
        <end position="511"/>
    </location>
</feature>
<dbReference type="eggNOG" id="ENOG50332SD">
    <property type="taxonomic scope" value="Bacteria"/>
</dbReference>
<name>U6RGF8_9BACT</name>
<organism evidence="2 3">
    <name type="scientific">Phocaeicola massiliensis B84634 = Timone 84634 = DSM 17679 = JCM 13223</name>
    <dbReference type="NCBI Taxonomy" id="1121098"/>
    <lineage>
        <taxon>Bacteria</taxon>
        <taxon>Pseudomonadati</taxon>
        <taxon>Bacteroidota</taxon>
        <taxon>Bacteroidia</taxon>
        <taxon>Bacteroidales</taxon>
        <taxon>Bacteroidaceae</taxon>
        <taxon>Phocaeicola</taxon>
    </lineage>
</organism>
<dbReference type="AlphaFoldDB" id="U6RGF8"/>
<dbReference type="Proteomes" id="UP000017831">
    <property type="component" value="Unassembled WGS sequence"/>
</dbReference>
<keyword evidence="1" id="KW-0732">Signal</keyword>